<evidence type="ECO:0000313" key="3">
    <source>
        <dbReference type="Proteomes" id="UP000754883"/>
    </source>
</evidence>
<dbReference type="Proteomes" id="UP000754883">
    <property type="component" value="Unassembled WGS sequence"/>
</dbReference>
<dbReference type="AlphaFoldDB" id="A0A9N9UJE4"/>
<proteinExistence type="predicted"/>
<sequence length="243" mass="26592">MVRVGQSWDMDEPQINNKGKEVVQNIAESLGCIVSAGSDEGAARNIVPEDEDAMNELARRLGEQEAVLGSEVRAKEQILEDEQCPEGLCTDPVSVPPLGFNHEDYNAPQVEHDKDSLGESSTSSAVPNTGFEPTCTRDGDESEPQLCSPQSLREDSATYIEIPTNDREPLFSAFFNRGQPFVRPDVECPVLTAGGDLEHISMERYSDHGVLCPDVLTIYENSQLSNNEVSEPILVPSVKNDTL</sequence>
<dbReference type="OrthoDB" id="10347409at2759"/>
<reference evidence="2" key="1">
    <citation type="submission" date="2021-10" db="EMBL/GenBank/DDBJ databases">
        <authorList>
            <person name="Piombo E."/>
        </authorList>
    </citation>
    <scope>NUCLEOTIDE SEQUENCE</scope>
</reference>
<dbReference type="EMBL" id="CABFNO020001465">
    <property type="protein sequence ID" value="CAG9989195.1"/>
    <property type="molecule type" value="Genomic_DNA"/>
</dbReference>
<comment type="caution">
    <text evidence="2">The sequence shown here is derived from an EMBL/GenBank/DDBJ whole genome shotgun (WGS) entry which is preliminary data.</text>
</comment>
<feature type="region of interest" description="Disordered" evidence="1">
    <location>
        <begin position="108"/>
        <end position="152"/>
    </location>
</feature>
<organism evidence="2 3">
    <name type="scientific">Clonostachys byssicola</name>
    <dbReference type="NCBI Taxonomy" id="160290"/>
    <lineage>
        <taxon>Eukaryota</taxon>
        <taxon>Fungi</taxon>
        <taxon>Dikarya</taxon>
        <taxon>Ascomycota</taxon>
        <taxon>Pezizomycotina</taxon>
        <taxon>Sordariomycetes</taxon>
        <taxon>Hypocreomycetidae</taxon>
        <taxon>Hypocreales</taxon>
        <taxon>Bionectriaceae</taxon>
        <taxon>Clonostachys</taxon>
    </lineage>
</organism>
<name>A0A9N9UJE4_9HYPO</name>
<evidence type="ECO:0000256" key="1">
    <source>
        <dbReference type="SAM" id="MobiDB-lite"/>
    </source>
</evidence>
<evidence type="ECO:0000313" key="2">
    <source>
        <dbReference type="EMBL" id="CAG9989195.1"/>
    </source>
</evidence>
<protein>
    <submittedName>
        <fullName evidence="2">Uncharacterized protein</fullName>
    </submittedName>
</protein>
<accession>A0A9N9UJE4</accession>
<gene>
    <name evidence="2" type="ORF">CBYS24578_00014737</name>
</gene>
<keyword evidence="3" id="KW-1185">Reference proteome</keyword>
<feature type="compositionally biased region" description="Polar residues" evidence="1">
    <location>
        <begin position="118"/>
        <end position="127"/>
    </location>
</feature>
<feature type="compositionally biased region" description="Basic and acidic residues" evidence="1">
    <location>
        <begin position="108"/>
        <end position="117"/>
    </location>
</feature>